<sequence>MLKIIRRISYGILRRDPPRSDDPIATSDAPTIGVKRKKCDEDEDMQESGSMQKRRGQLERQDTITSELGELEVKGSKGSGTDPGVKQVTRGVKEVELEDKKEGGRTDDATGTILEASKTMDGESSVGAALDPAHTPQNDDGPSQDVTVTDDKGLAGQSEAITEAPSNDPTGVEGPTTTNIEEPQQTEKERDPSDAIPEIGSDEVAEAKESDTPIPGP</sequence>
<gene>
    <name evidence="1" type="ORF">F5148DRAFT_1302377</name>
</gene>
<protein>
    <submittedName>
        <fullName evidence="1">Uncharacterized protein</fullName>
    </submittedName>
</protein>
<dbReference type="Proteomes" id="UP001207468">
    <property type="component" value="Unassembled WGS sequence"/>
</dbReference>
<comment type="caution">
    <text evidence="1">The sequence shown here is derived from an EMBL/GenBank/DDBJ whole genome shotgun (WGS) entry which is preliminary data.</text>
</comment>
<evidence type="ECO:0000313" key="2">
    <source>
        <dbReference type="Proteomes" id="UP001207468"/>
    </source>
</evidence>
<name>A0ACC0UP60_9AGAM</name>
<evidence type="ECO:0000313" key="1">
    <source>
        <dbReference type="EMBL" id="KAI9513446.1"/>
    </source>
</evidence>
<dbReference type="EMBL" id="JAGFNK010000001">
    <property type="protein sequence ID" value="KAI9513446.1"/>
    <property type="molecule type" value="Genomic_DNA"/>
</dbReference>
<reference evidence="1" key="1">
    <citation type="submission" date="2021-03" db="EMBL/GenBank/DDBJ databases">
        <title>Evolutionary priming and transition to the ectomycorrhizal habit in an iconic lineage of mushroom-forming fungi: is preadaptation a requirement?</title>
        <authorList>
            <consortium name="DOE Joint Genome Institute"/>
            <person name="Looney B.P."/>
            <person name="Miyauchi S."/>
            <person name="Morin E."/>
            <person name="Drula E."/>
            <person name="Courty P.E."/>
            <person name="Chicoki N."/>
            <person name="Fauchery L."/>
            <person name="Kohler A."/>
            <person name="Kuo A."/>
            <person name="LaButti K."/>
            <person name="Pangilinan J."/>
            <person name="Lipzen A."/>
            <person name="Riley R."/>
            <person name="Andreopoulos W."/>
            <person name="He G."/>
            <person name="Johnson J."/>
            <person name="Barry K.W."/>
            <person name="Grigoriev I.V."/>
            <person name="Nagy L."/>
            <person name="Hibbett D."/>
            <person name="Henrissat B."/>
            <person name="Matheny P.B."/>
            <person name="Labbe J."/>
            <person name="Martin A.F."/>
        </authorList>
    </citation>
    <scope>NUCLEOTIDE SEQUENCE</scope>
    <source>
        <strain evidence="1">BPL698</strain>
    </source>
</reference>
<accession>A0ACC0UP60</accession>
<organism evidence="1 2">
    <name type="scientific">Russula earlei</name>
    <dbReference type="NCBI Taxonomy" id="71964"/>
    <lineage>
        <taxon>Eukaryota</taxon>
        <taxon>Fungi</taxon>
        <taxon>Dikarya</taxon>
        <taxon>Basidiomycota</taxon>
        <taxon>Agaricomycotina</taxon>
        <taxon>Agaricomycetes</taxon>
        <taxon>Russulales</taxon>
        <taxon>Russulaceae</taxon>
        <taxon>Russula</taxon>
    </lineage>
</organism>
<keyword evidence="2" id="KW-1185">Reference proteome</keyword>
<proteinExistence type="predicted"/>